<feature type="compositionally biased region" description="Polar residues" evidence="1">
    <location>
        <begin position="616"/>
        <end position="627"/>
    </location>
</feature>
<feature type="compositionally biased region" description="Low complexity" evidence="1">
    <location>
        <begin position="206"/>
        <end position="233"/>
    </location>
</feature>
<feature type="compositionally biased region" description="Low complexity" evidence="1">
    <location>
        <begin position="862"/>
        <end position="881"/>
    </location>
</feature>
<accession>A0ABD3T5Z7</accession>
<dbReference type="PANTHER" id="PTHR22014">
    <property type="entry name" value="RNA-BINDING PROTEIN 33"/>
    <property type="match status" value="1"/>
</dbReference>
<feature type="region of interest" description="Disordered" evidence="1">
    <location>
        <begin position="756"/>
        <end position="845"/>
    </location>
</feature>
<feature type="compositionally biased region" description="Low complexity" evidence="1">
    <location>
        <begin position="429"/>
        <end position="441"/>
    </location>
</feature>
<dbReference type="InterPro" id="IPR035979">
    <property type="entry name" value="RBD_domain_sf"/>
</dbReference>
<feature type="compositionally biased region" description="Low complexity" evidence="1">
    <location>
        <begin position="505"/>
        <end position="521"/>
    </location>
</feature>
<evidence type="ECO:0000313" key="3">
    <source>
        <dbReference type="EMBL" id="KAL3832140.1"/>
    </source>
</evidence>
<organism evidence="3 4">
    <name type="scientific">Sinanodonta woodiana</name>
    <name type="common">Chinese pond mussel</name>
    <name type="synonym">Anodonta woodiana</name>
    <dbReference type="NCBI Taxonomy" id="1069815"/>
    <lineage>
        <taxon>Eukaryota</taxon>
        <taxon>Metazoa</taxon>
        <taxon>Spiralia</taxon>
        <taxon>Lophotrochozoa</taxon>
        <taxon>Mollusca</taxon>
        <taxon>Bivalvia</taxon>
        <taxon>Autobranchia</taxon>
        <taxon>Heteroconchia</taxon>
        <taxon>Palaeoheterodonta</taxon>
        <taxon>Unionida</taxon>
        <taxon>Unionoidea</taxon>
        <taxon>Unionidae</taxon>
        <taxon>Unioninae</taxon>
        <taxon>Sinanodonta</taxon>
    </lineage>
</organism>
<dbReference type="InterPro" id="IPR000504">
    <property type="entry name" value="RRM_dom"/>
</dbReference>
<dbReference type="CDD" id="cd00590">
    <property type="entry name" value="RRM_SF"/>
    <property type="match status" value="1"/>
</dbReference>
<dbReference type="Pfam" id="PF00076">
    <property type="entry name" value="RRM_1"/>
    <property type="match status" value="1"/>
</dbReference>
<sequence>MPRKRPTEVSWDSDDELLLEDGSGVSAFPKSKELVEEEEVDEDALLGLEEEKQGGDGENKSAHDVEVYKLIQYTADDLDNDADVVEIQIIEPTDDMTFEDDMGDESTASHQQESEEYTEMAEVKEELFETTGEELESTLEVSENQENQLTVDTETDSDEESEKHRSRFVSERASIINLNPKKTRTEIPDTLEISAEEQAEIEKFMKNNGQGQNKGRKNQQFQQHQQQRWQQQQRIMGYQQQQNPFMGQSFERQPGPRFFQQPGGPEMHQGGQHGIFGAGPRMGLQGQQGILGPRPDLTPHHQFQPPQGQPFHHTRQQAPNVMPDQRFPVNHPTSHSQTFIGNQNTVQAHAVSKPGKILINPHFRGPSPNRSEGSHPPGSPSMQMSTSAPHMQPPSGPPPLMSQPVQQHMQMPHTGFGPREAWGPPPYSQPQQAPQQQNNNQFPPPHSQGPGGYPQVSHPFTVPQNQYPQAGGLQNRLPYPTNDGMPRPPFRMPGSPQEPQHRMQDQPQHQMQPPQHQSMRPLGPHQIHPQGANQRLIAGPPRPNFPHQSQSGPRMQLTQQQQHQLPQQQQPSRFYAPSRQNQPLKQHALNPNMMSSAHQQRPQVQGRVSVQSRLQMTPQHNQNQVRGQTRIVDPNGRVFVKNQGSKTVQRGPSSNQNIITVISSPKKRPSNESTEQLSTPEVPEKVFKVETPQPEEPMDEETRQLKEKIEEQKRKREEFIRQKEQRRLAMAQKRREELMKKLAAQGMTLSDIVEKPGTENSQLKGPPSGNIPGQSSQSQNINPPLQRTSNPPQESSQPQVAPNFNLAQQSTPNFNPPSQRAPNFKATPQQVPNAHQQPQGGSQIDDFPQQVMQISVVGQNTAPPRLRPQQQQHQRGGLRAGKVGNNMRRQSLQNFPGQNQQGQFMRQFSAPNQFKRQNLRGGFQRNLNQSASSVNMNHNQPQFNMIGLQKTMIRQGQGQFMNQDIQYGQGQGQGYQQENLSHFPVNQGSQGNQQGNLIQVQAQAQDTPKIRKYVIIQKNAQGEEIKRHEKHVLTGEGGNKIQQSMMQVSQKLKKAKLQQFRSQSQQLHVQNVAFQNNPQETSNRTVVAATPNQNRVVRQVQGQVQNQGQANRTVVAVKQARVQRTMHMSISFTQSKRVVVGQMKPSVGSKIVMMEGLTATTTEAVIRKLANTVGPVEDVEVIKGLRQATVTFTNPESAATFATKYNREQHFDQTEGILMDTGQQKYMDSEID</sequence>
<feature type="compositionally biased region" description="Acidic residues" evidence="1">
    <location>
        <begin position="35"/>
        <end position="44"/>
    </location>
</feature>
<feature type="region of interest" description="Disordered" evidence="1">
    <location>
        <begin position="357"/>
        <end position="580"/>
    </location>
</feature>
<feature type="region of interest" description="Disordered" evidence="1">
    <location>
        <begin position="616"/>
        <end position="705"/>
    </location>
</feature>
<name>A0ABD3T5Z7_SINWO</name>
<reference evidence="3 4" key="1">
    <citation type="submission" date="2024-11" db="EMBL/GenBank/DDBJ databases">
        <title>Chromosome-level genome assembly of the freshwater bivalve Anodonta woodiana.</title>
        <authorList>
            <person name="Chen X."/>
        </authorList>
    </citation>
    <scope>NUCLEOTIDE SEQUENCE [LARGE SCALE GENOMIC DNA]</scope>
    <source>
        <strain evidence="3">MN2024</strain>
        <tissue evidence="3">Gills</tissue>
    </source>
</reference>
<feature type="compositionally biased region" description="Low complexity" evidence="1">
    <location>
        <begin position="556"/>
        <end position="571"/>
    </location>
</feature>
<feature type="compositionally biased region" description="Basic and acidic residues" evidence="1">
    <location>
        <begin position="49"/>
        <end position="61"/>
    </location>
</feature>
<feature type="region of interest" description="Disordered" evidence="1">
    <location>
        <begin position="93"/>
        <end position="168"/>
    </location>
</feature>
<proteinExistence type="predicted"/>
<feature type="region of interest" description="Disordered" evidence="1">
    <location>
        <begin position="198"/>
        <end position="233"/>
    </location>
</feature>
<feature type="domain" description="RRM" evidence="2">
    <location>
        <begin position="1152"/>
        <end position="1209"/>
    </location>
</feature>
<feature type="region of interest" description="Disordered" evidence="1">
    <location>
        <begin position="1"/>
        <end position="61"/>
    </location>
</feature>
<dbReference type="AlphaFoldDB" id="A0ABD3T5Z7"/>
<feature type="compositionally biased region" description="Polar residues" evidence="1">
    <location>
        <begin position="771"/>
        <end position="842"/>
    </location>
</feature>
<dbReference type="InterPro" id="IPR039878">
    <property type="entry name" value="RBM33"/>
</dbReference>
<feature type="region of interest" description="Disordered" evidence="1">
    <location>
        <begin position="861"/>
        <end position="882"/>
    </location>
</feature>
<dbReference type="InterPro" id="IPR012677">
    <property type="entry name" value="Nucleotide-bd_a/b_plait_sf"/>
</dbReference>
<keyword evidence="4" id="KW-1185">Reference proteome</keyword>
<evidence type="ECO:0000313" key="4">
    <source>
        <dbReference type="Proteomes" id="UP001634394"/>
    </source>
</evidence>
<dbReference type="SUPFAM" id="SSF54928">
    <property type="entry name" value="RNA-binding domain, RBD"/>
    <property type="match status" value="1"/>
</dbReference>
<protein>
    <recommendedName>
        <fullName evidence="2">RRM domain-containing protein</fullName>
    </recommendedName>
</protein>
<comment type="caution">
    <text evidence="3">The sequence shown here is derived from an EMBL/GenBank/DDBJ whole genome shotgun (WGS) entry which is preliminary data.</text>
</comment>
<dbReference type="Gene3D" id="3.30.70.330">
    <property type="match status" value="1"/>
</dbReference>
<evidence type="ECO:0000259" key="2">
    <source>
        <dbReference type="Pfam" id="PF00076"/>
    </source>
</evidence>
<dbReference type="Proteomes" id="UP001634394">
    <property type="component" value="Unassembled WGS sequence"/>
</dbReference>
<feature type="compositionally biased region" description="Pro residues" evidence="1">
    <location>
        <begin position="391"/>
        <end position="401"/>
    </location>
</feature>
<evidence type="ECO:0000256" key="1">
    <source>
        <dbReference type="SAM" id="MobiDB-lite"/>
    </source>
</evidence>
<gene>
    <name evidence="3" type="ORF">ACJMK2_023811</name>
</gene>
<feature type="compositionally biased region" description="Polar residues" evidence="1">
    <location>
        <begin position="642"/>
        <end position="663"/>
    </location>
</feature>
<dbReference type="PANTHER" id="PTHR22014:SF2">
    <property type="entry name" value="RNA-BINDING PROTEIN 33"/>
    <property type="match status" value="1"/>
</dbReference>
<dbReference type="EMBL" id="JBJQND010000019">
    <property type="protein sequence ID" value="KAL3832140.1"/>
    <property type="molecule type" value="Genomic_DNA"/>
</dbReference>
<feature type="compositionally biased region" description="Acidic residues" evidence="1">
    <location>
        <begin position="93"/>
        <end position="104"/>
    </location>
</feature>